<evidence type="ECO:0000313" key="3">
    <source>
        <dbReference type="EMBL" id="QDA62065.1"/>
    </source>
</evidence>
<evidence type="ECO:0000256" key="1">
    <source>
        <dbReference type="SAM" id="MobiDB-lite"/>
    </source>
</evidence>
<reference evidence="3 4" key="1">
    <citation type="submission" date="2019-06" db="EMBL/GenBank/DDBJ databases">
        <authorList>
            <person name="Srinivasan S."/>
        </authorList>
    </citation>
    <scope>NUCLEOTIDE SEQUENCE [LARGE SCALE GENOMIC DNA]</scope>
    <source>
        <strain evidence="3 4">17J68-5</strain>
    </source>
</reference>
<evidence type="ECO:0000256" key="2">
    <source>
        <dbReference type="SAM" id="SignalP"/>
    </source>
</evidence>
<keyword evidence="2" id="KW-0732">Signal</keyword>
<feature type="signal peptide" evidence="2">
    <location>
        <begin position="1"/>
        <end position="20"/>
    </location>
</feature>
<protein>
    <submittedName>
        <fullName evidence="3">Uncharacterized protein</fullName>
    </submittedName>
</protein>
<gene>
    <name evidence="3" type="ORF">FHG12_19035</name>
</gene>
<dbReference type="OrthoDB" id="882497at2"/>
<dbReference type="RefSeq" id="WP_139517296.1">
    <property type="nucleotide sequence ID" value="NZ_CP040896.1"/>
</dbReference>
<organism evidence="3 4">
    <name type="scientific">Hymenobacter jejuensis</name>
    <dbReference type="NCBI Taxonomy" id="2502781"/>
    <lineage>
        <taxon>Bacteria</taxon>
        <taxon>Pseudomonadati</taxon>
        <taxon>Bacteroidota</taxon>
        <taxon>Cytophagia</taxon>
        <taxon>Cytophagales</taxon>
        <taxon>Hymenobacteraceae</taxon>
        <taxon>Hymenobacter</taxon>
    </lineage>
</organism>
<sequence>MKSALVTCLFFLGVAGSAAAQRSDRHAELPGTGEPAENRVTSLTRDMSGKLQLNEGQYIKLRNINRIKLAQADEIQWQYRDNSSLRQAKMAELEAQYESECSRILTPTQLSLLRNEQPQDEQPKSDSGENGVG</sequence>
<dbReference type="Proteomes" id="UP000305398">
    <property type="component" value="Chromosome"/>
</dbReference>
<keyword evidence="4" id="KW-1185">Reference proteome</keyword>
<name>A0A5B8A5Z0_9BACT</name>
<dbReference type="KEGG" id="hyj:FHG12_19035"/>
<accession>A0A5B8A5Z0</accession>
<feature type="chain" id="PRO_5022704629" evidence="2">
    <location>
        <begin position="21"/>
        <end position="133"/>
    </location>
</feature>
<dbReference type="EMBL" id="CP040896">
    <property type="protein sequence ID" value="QDA62065.1"/>
    <property type="molecule type" value="Genomic_DNA"/>
</dbReference>
<evidence type="ECO:0000313" key="4">
    <source>
        <dbReference type="Proteomes" id="UP000305398"/>
    </source>
</evidence>
<dbReference type="AlphaFoldDB" id="A0A5B8A5Z0"/>
<feature type="region of interest" description="Disordered" evidence="1">
    <location>
        <begin position="108"/>
        <end position="133"/>
    </location>
</feature>
<proteinExistence type="predicted"/>